<protein>
    <submittedName>
        <fullName evidence="2">Transcriptional regulator</fullName>
    </submittedName>
</protein>
<dbReference type="InterPro" id="IPR001387">
    <property type="entry name" value="Cro/C1-type_HTH"/>
</dbReference>
<dbReference type="Pfam" id="PF01381">
    <property type="entry name" value="HTH_3"/>
    <property type="match status" value="1"/>
</dbReference>
<dbReference type="Proteomes" id="UP000236592">
    <property type="component" value="Chromosome"/>
</dbReference>
<feature type="domain" description="HTH cro/C1-type" evidence="1">
    <location>
        <begin position="23"/>
        <end position="77"/>
    </location>
</feature>
<dbReference type="KEGG" id="taj:C1A40_10455"/>
<name>A0A2I7SIZ3_9FLAO</name>
<dbReference type="AlphaFoldDB" id="A0A2I7SIZ3"/>
<reference evidence="3" key="1">
    <citation type="submission" date="2018-01" db="EMBL/GenBank/DDBJ databases">
        <title>Complete genome of Tamlana sp. UJ94.</title>
        <authorList>
            <person name="Jung J."/>
            <person name="Chung D."/>
            <person name="Bae S.S."/>
            <person name="Baek K."/>
        </authorList>
    </citation>
    <scope>NUCLEOTIDE SEQUENCE [LARGE SCALE GENOMIC DNA]</scope>
    <source>
        <strain evidence="3">UJ94</strain>
    </source>
</reference>
<dbReference type="OrthoDB" id="8690238at2"/>
<proteinExistence type="predicted"/>
<dbReference type="SUPFAM" id="SSF47413">
    <property type="entry name" value="lambda repressor-like DNA-binding domains"/>
    <property type="match status" value="1"/>
</dbReference>
<dbReference type="Gene3D" id="1.10.260.40">
    <property type="entry name" value="lambda repressor-like DNA-binding domains"/>
    <property type="match status" value="1"/>
</dbReference>
<dbReference type="EMBL" id="CP025938">
    <property type="protein sequence ID" value="AUS05857.1"/>
    <property type="molecule type" value="Genomic_DNA"/>
</dbReference>
<evidence type="ECO:0000313" key="2">
    <source>
        <dbReference type="EMBL" id="AUS05857.1"/>
    </source>
</evidence>
<dbReference type="InterPro" id="IPR010982">
    <property type="entry name" value="Lambda_DNA-bd_dom_sf"/>
</dbReference>
<organism evidence="2 3">
    <name type="scientific">Pseudotamlana carrageenivorans</name>
    <dbReference type="NCBI Taxonomy" id="2069432"/>
    <lineage>
        <taxon>Bacteria</taxon>
        <taxon>Pseudomonadati</taxon>
        <taxon>Bacteroidota</taxon>
        <taxon>Flavobacteriia</taxon>
        <taxon>Flavobacteriales</taxon>
        <taxon>Flavobacteriaceae</taxon>
        <taxon>Pseudotamlana</taxon>
    </lineage>
</organism>
<evidence type="ECO:0000259" key="1">
    <source>
        <dbReference type="PROSITE" id="PS50943"/>
    </source>
</evidence>
<accession>A0A2I7SIZ3</accession>
<dbReference type="CDD" id="cd00093">
    <property type="entry name" value="HTH_XRE"/>
    <property type="match status" value="1"/>
</dbReference>
<sequence>MYKNNSILLPKLERLLEEMGEQIKLARLRRKLSTDQVAERAGTSRKTLYSIEKGKSSVSIGIYIKVLNVLGLEKDVLHIAKDDVLGRKLQDIGLTTKERAPKRN</sequence>
<gene>
    <name evidence="2" type="ORF">C1A40_10455</name>
</gene>
<dbReference type="SMART" id="SM00530">
    <property type="entry name" value="HTH_XRE"/>
    <property type="match status" value="1"/>
</dbReference>
<dbReference type="PROSITE" id="PS50943">
    <property type="entry name" value="HTH_CROC1"/>
    <property type="match status" value="1"/>
</dbReference>
<keyword evidence="3" id="KW-1185">Reference proteome</keyword>
<evidence type="ECO:0000313" key="3">
    <source>
        <dbReference type="Proteomes" id="UP000236592"/>
    </source>
</evidence>
<dbReference type="GO" id="GO:0003677">
    <property type="term" value="F:DNA binding"/>
    <property type="evidence" value="ECO:0007669"/>
    <property type="project" value="InterPro"/>
</dbReference>